<dbReference type="InterPro" id="IPR032675">
    <property type="entry name" value="LRR_dom_sf"/>
</dbReference>
<feature type="region of interest" description="Disordered" evidence="7">
    <location>
        <begin position="1510"/>
        <end position="1601"/>
    </location>
</feature>
<dbReference type="Gene3D" id="1.10.8.430">
    <property type="entry name" value="Helical domain of apoptotic protease-activating factors"/>
    <property type="match status" value="1"/>
</dbReference>
<evidence type="ECO:0000256" key="4">
    <source>
        <dbReference type="ARBA" id="ARBA00022741"/>
    </source>
</evidence>
<keyword evidence="3" id="KW-0677">Repeat</keyword>
<dbReference type="SUPFAM" id="SSF52047">
    <property type="entry name" value="RNI-like"/>
    <property type="match status" value="1"/>
</dbReference>
<evidence type="ECO:0000256" key="2">
    <source>
        <dbReference type="ARBA" id="ARBA00022614"/>
    </source>
</evidence>
<dbReference type="PRINTS" id="PR00364">
    <property type="entry name" value="DISEASERSIST"/>
</dbReference>
<feature type="domain" description="Disease resistance protein At4g27190-like leucine-rich repeats" evidence="9">
    <location>
        <begin position="733"/>
        <end position="818"/>
    </location>
</feature>
<feature type="compositionally biased region" description="Polar residues" evidence="7">
    <location>
        <begin position="1589"/>
        <end position="1601"/>
    </location>
</feature>
<dbReference type="RefSeq" id="XP_022637489.1">
    <property type="nucleotide sequence ID" value="XM_022781768.1"/>
</dbReference>
<feature type="domain" description="Disease resistance protein At4g27190-like leucine-rich repeats" evidence="9">
    <location>
        <begin position="902"/>
        <end position="1051"/>
    </location>
</feature>
<evidence type="ECO:0000313" key="10">
    <source>
        <dbReference type="Proteomes" id="UP000087766"/>
    </source>
</evidence>
<dbReference type="PANTHER" id="PTHR33463">
    <property type="entry name" value="NB-ARC DOMAIN-CONTAINING PROTEIN-RELATED"/>
    <property type="match status" value="1"/>
</dbReference>
<evidence type="ECO:0000313" key="13">
    <source>
        <dbReference type="RefSeq" id="XP_022637490.1"/>
    </source>
</evidence>
<reference evidence="11 12" key="2">
    <citation type="submission" date="2025-04" db="UniProtKB">
        <authorList>
            <consortium name="RefSeq"/>
        </authorList>
    </citation>
    <scope>IDENTIFICATION</scope>
    <source>
        <tissue evidence="11 12">Leaf</tissue>
    </source>
</reference>
<name>A0A1S3UEW7_VIGRR</name>
<dbReference type="InterPro" id="IPR027417">
    <property type="entry name" value="P-loop_NTPase"/>
</dbReference>
<dbReference type="GO" id="GO:0005524">
    <property type="term" value="F:ATP binding"/>
    <property type="evidence" value="ECO:0007669"/>
    <property type="project" value="UniProtKB-KW"/>
</dbReference>
<feature type="domain" description="Disease resistance protein At4g27190-like leucine-rich repeats" evidence="9">
    <location>
        <begin position="1225"/>
        <end position="1353"/>
    </location>
</feature>
<dbReference type="Pfam" id="PF00931">
    <property type="entry name" value="NB-ARC"/>
    <property type="match status" value="1"/>
</dbReference>
<dbReference type="RefSeq" id="XP_022637492.1">
    <property type="nucleotide sequence ID" value="XM_022781771.1"/>
</dbReference>
<dbReference type="InterPro" id="IPR057135">
    <property type="entry name" value="At4g27190-like_LRR"/>
</dbReference>
<dbReference type="GeneID" id="106764739"/>
<dbReference type="FunFam" id="3.40.50.300:FF:001091">
    <property type="entry name" value="Probable disease resistance protein At1g61300"/>
    <property type="match status" value="1"/>
</dbReference>
<dbReference type="Gene3D" id="3.40.50.300">
    <property type="entry name" value="P-loop containing nucleotide triphosphate hydrolases"/>
    <property type="match status" value="1"/>
</dbReference>
<feature type="compositionally biased region" description="Polar residues" evidence="7">
    <location>
        <begin position="1510"/>
        <end position="1524"/>
    </location>
</feature>
<dbReference type="InterPro" id="IPR050905">
    <property type="entry name" value="Plant_NBS-LRR"/>
</dbReference>
<feature type="domain" description="Disease resistance protein At4g27190-like leucine-rich repeats" evidence="9">
    <location>
        <begin position="1068"/>
        <end position="1201"/>
    </location>
</feature>
<feature type="compositionally biased region" description="Basic and acidic residues" evidence="7">
    <location>
        <begin position="1525"/>
        <end position="1538"/>
    </location>
</feature>
<dbReference type="Proteomes" id="UP000087766">
    <property type="component" value="Chromosome 6"/>
</dbReference>
<keyword evidence="2" id="KW-0433">Leucine-rich repeat</keyword>
<keyword evidence="10" id="KW-1185">Reference proteome</keyword>
<dbReference type="SUPFAM" id="SSF52058">
    <property type="entry name" value="L domain-like"/>
    <property type="match status" value="1"/>
</dbReference>
<dbReference type="SUPFAM" id="SSF52540">
    <property type="entry name" value="P-loop containing nucleoside triphosphate hydrolases"/>
    <property type="match status" value="1"/>
</dbReference>
<dbReference type="OrthoDB" id="1421479at2759"/>
<gene>
    <name evidence="11 12 13 14 15" type="primary">LOC106764739</name>
</gene>
<dbReference type="InterPro" id="IPR042197">
    <property type="entry name" value="Apaf_helical"/>
</dbReference>
<feature type="domain" description="Disease resistance protein At4g27190-like leucine-rich repeats" evidence="9">
    <location>
        <begin position="841"/>
        <end position="882"/>
    </location>
</feature>
<evidence type="ECO:0000256" key="7">
    <source>
        <dbReference type="SAM" id="MobiDB-lite"/>
    </source>
</evidence>
<feature type="compositionally biased region" description="Polar residues" evidence="7">
    <location>
        <begin position="1545"/>
        <end position="1582"/>
    </location>
</feature>
<proteinExistence type="inferred from homology"/>
<evidence type="ECO:0000259" key="9">
    <source>
        <dbReference type="Pfam" id="PF23247"/>
    </source>
</evidence>
<dbReference type="GO" id="GO:0006952">
    <property type="term" value="P:defense response"/>
    <property type="evidence" value="ECO:0007669"/>
    <property type="project" value="UniProtKB-KW"/>
</dbReference>
<dbReference type="GO" id="GO:0043531">
    <property type="term" value="F:ADP binding"/>
    <property type="evidence" value="ECO:0007669"/>
    <property type="project" value="InterPro"/>
</dbReference>
<dbReference type="Gene3D" id="3.80.10.10">
    <property type="entry name" value="Ribonuclease Inhibitor"/>
    <property type="match status" value="4"/>
</dbReference>
<evidence type="ECO:0000313" key="15">
    <source>
        <dbReference type="RefSeq" id="XP_022637492.1"/>
    </source>
</evidence>
<evidence type="ECO:0000256" key="6">
    <source>
        <dbReference type="ARBA" id="ARBA00022840"/>
    </source>
</evidence>
<sequence>MDILYGFLSGVLKDVACGATNQLQYSFCFNSFVKELEKEEDNLIEMIRSVEDRVIHARRQTLKTTEVIDKWLENANIDSEYVNRLLRETNAKKSCFFEFCPNWIWRYRLGKKLAIKKADLQKIIQDGRQYIQLQRIASIPSNTFDILTEKSMNFDSRKFAFDQLMEAVKDDGVAMIGLYGMGGCGKTTLAMEVKKIAEVEHLFDRVIFVPVSSTVEVPRIQEKIASSLHYTFPENQEMERSQRLCMRLTQEKKILMILDDVWEKLDFGRIGISSSEYHKGCKILITTRSEDVCILMDCQKKIYLPILTDEEAWTLFQNKALMSKDTPENMQHLAISISKECKGLPVAIVAVASSLKGKKEAIWHSALNKLRSSKPINISRGLQDPYMCLKLSYDNLDTDEAKSLFLLCSVFPEDYEISVECLIRCAIGLGVAGEVDIYEEARTEVTAAKIKLVSSCLMLEAGDERVKMHDLVRDVAHWIAKNENKIIKCELEKDVSLEEGSIRYLWCVKFPDGMDCSNLEFLSIQTKLEVSDGIFERMGKLRVLIITNKNGYRLQLSTTSFKSLTNLRCLVLQYFALRDISFVRDLKKLQSLSFHRCSCSSFLDLQTDVAVTTLTNLKLLEFISCDIESNIFEEIKRIPFLEELYILENGQRYNNEENVKFFNSFSVPHTLQRFGIILGYDIWQLEFCSYERTLRINYFDISNEVIKGLAGKARELYVGNIEGGAKNMMPDIFEIEEGMNELKELRIRDCEEIVCLVDTSNHLSKMGNIFSKLRLMRIMSMNNLKTLWHGCLPANGCFEKLENMYIEDCHQLTCLFTNIIVPTNDKTKKSEDQFRNGHSMQSKIFQNLQEVRIYHCRELKHVFSTSISGDLSQLKMLEIKYCHMLEQIIEEVLPPPAHHEETNEIVEEDVQSSSGSFFLSSLALLKISSCSMLESLFTISVAKTLTSLEKLKISNCHGLKHIVPPARVKRNKNMVEDEHEFENDLSMFSNLKSIFIRECVSLQDIFATPVNECFEKLEKVYIDNCPQLTYLFTYVAQGLTELKILHIYNCDILKHIITYDDKTKKSEDQFTSRHSVQSRIFQNLEEVMLDECGELKHVFSANIIGGLPQLKKLEIENCNMLQQIIVEEDECQHFESNQVKVSPESISIPSVSTVNNISGSFSLSSLALLSIKYCLMLDSLFTTSVAKTLTSLEELDISNCDGLKHIVSPERVKRNKNMVEDEHEFESNLSMFSSLKWVKISRCDSLQDIFIMPFVGGTVNIQNHFSTQQTLRMSNANNGDWMMGQQVSLKLEFLKLSYLHEMTHIWVATNNSFTLQHLNSLIIEECEKLEVIFPQSMLRSLPELNYLQVSECKELRQIIEEDLEDKSLFAQPCFPKLDSLVIERCHKLKCFTSVIASNALSNLRILIIKEATELQEFIACEYDETVKTKVELPQLKLIIFMDLSNFQQESIFSNVKHRIIRNCPKLSLTSTITPQELQQNYPLEGLGMSETIRLEISSLMYEIKKLDEVSTNNNSTELPSSQINEKLDKNVTEKDYGSKEVAPATTASYFTDQQSPLGQTQSTIKMSQQDWDPTPKNTSPLQMNREDQSTSQIKPFSSQVNDNNQSMLESRVEMVGQHNKIETKTQAPEIEEFQKIDRKNEMASDPQAMDQNFPVISSPNMTQRTDEIETDNLGKTTTSDKPAIPTFVSENIEEIGRERRRGGPAIEGVTIKTLPIGGDNISLVSGVTIHNSSGANILSQDSQIVKQDNELNEDKTEIAPHTNIKIQERVNLLDKTEGVRIVSNNDVVVTSASTDTRTRLEKYKQFVDLNDSQISLLVEAIEAYPHLWNACEKFTDRFRAWMLKTLVDMLLFLRSESVGSINPHREKEFLKLCDEAVQLGFERSWVDQMRQRVLGRDPKLDHAKVRINELLKRHDHLTWELDNIKKELRSLNDFLNAQAKCFDFL</sequence>
<keyword evidence="4" id="KW-0547">Nucleotide-binding</keyword>
<dbReference type="RefSeq" id="XP_022637490.1">
    <property type="nucleotide sequence ID" value="XM_022781769.1"/>
</dbReference>
<dbReference type="RefSeq" id="XP_014504582.1">
    <property type="nucleotide sequence ID" value="XM_014649096.2"/>
</dbReference>
<dbReference type="RefSeq" id="XP_022637491.1">
    <property type="nucleotide sequence ID" value="XM_022781770.1"/>
</dbReference>
<evidence type="ECO:0000313" key="14">
    <source>
        <dbReference type="RefSeq" id="XP_022637491.1"/>
    </source>
</evidence>
<dbReference type="Gene3D" id="1.10.10.10">
    <property type="entry name" value="Winged helix-like DNA-binding domain superfamily/Winged helix DNA-binding domain"/>
    <property type="match status" value="1"/>
</dbReference>
<evidence type="ECO:0000259" key="8">
    <source>
        <dbReference type="Pfam" id="PF00931"/>
    </source>
</evidence>
<evidence type="ECO:0000256" key="5">
    <source>
        <dbReference type="ARBA" id="ARBA00022821"/>
    </source>
</evidence>
<evidence type="ECO:0000256" key="1">
    <source>
        <dbReference type="ARBA" id="ARBA00008894"/>
    </source>
</evidence>
<evidence type="ECO:0000313" key="12">
    <source>
        <dbReference type="RefSeq" id="XP_022637489.1"/>
    </source>
</evidence>
<dbReference type="InterPro" id="IPR036388">
    <property type="entry name" value="WH-like_DNA-bd_sf"/>
</dbReference>
<accession>A0A1S3UEW7</accession>
<feature type="domain" description="NB-ARC" evidence="8">
    <location>
        <begin position="163"/>
        <end position="324"/>
    </location>
</feature>
<dbReference type="InterPro" id="IPR002182">
    <property type="entry name" value="NB-ARC"/>
</dbReference>
<reference evidence="10" key="1">
    <citation type="journal article" date="2014" name="Nat. Commun.">
        <title>Genome sequence of mungbean and insights into evolution within Vigna species.</title>
        <authorList>
            <person name="Kang Y.J."/>
            <person name="Kim S.K."/>
            <person name="Kim M.Y."/>
            <person name="Lestari P."/>
            <person name="Kim K.H."/>
            <person name="Ha B.K."/>
            <person name="Jun T.H."/>
            <person name="Hwang W.J."/>
            <person name="Lee T."/>
            <person name="Lee J."/>
            <person name="Shim S."/>
            <person name="Yoon M.Y."/>
            <person name="Jang Y.E."/>
            <person name="Han K.S."/>
            <person name="Taeprayoon P."/>
            <person name="Yoon N."/>
            <person name="Somta P."/>
            <person name="Tanya P."/>
            <person name="Kim K.S."/>
            <person name="Gwag J.G."/>
            <person name="Moon J.K."/>
            <person name="Lee Y.H."/>
            <person name="Park B.S."/>
            <person name="Bombarely A."/>
            <person name="Doyle J.J."/>
            <person name="Jackson S.A."/>
            <person name="Schafleitner R."/>
            <person name="Srinives P."/>
            <person name="Varshney R.K."/>
            <person name="Lee S.H."/>
        </authorList>
    </citation>
    <scope>NUCLEOTIDE SEQUENCE [LARGE SCALE GENOMIC DNA]</scope>
    <source>
        <strain evidence="10">cv. VC1973A</strain>
    </source>
</reference>
<evidence type="ECO:0000256" key="3">
    <source>
        <dbReference type="ARBA" id="ARBA00022737"/>
    </source>
</evidence>
<organism evidence="10 11">
    <name type="scientific">Vigna radiata var. radiata</name>
    <name type="common">Mung bean</name>
    <name type="synonym">Phaseolus aureus</name>
    <dbReference type="NCBI Taxonomy" id="3916"/>
    <lineage>
        <taxon>Eukaryota</taxon>
        <taxon>Viridiplantae</taxon>
        <taxon>Streptophyta</taxon>
        <taxon>Embryophyta</taxon>
        <taxon>Tracheophyta</taxon>
        <taxon>Spermatophyta</taxon>
        <taxon>Magnoliopsida</taxon>
        <taxon>eudicotyledons</taxon>
        <taxon>Gunneridae</taxon>
        <taxon>Pentapetalae</taxon>
        <taxon>rosids</taxon>
        <taxon>fabids</taxon>
        <taxon>Fabales</taxon>
        <taxon>Fabaceae</taxon>
        <taxon>Papilionoideae</taxon>
        <taxon>50 kb inversion clade</taxon>
        <taxon>NPAAA clade</taxon>
        <taxon>indigoferoid/millettioid clade</taxon>
        <taxon>Phaseoleae</taxon>
        <taxon>Vigna</taxon>
    </lineage>
</organism>
<keyword evidence="6" id="KW-0067">ATP-binding</keyword>
<dbReference type="PANTHER" id="PTHR33463:SF105">
    <property type="entry name" value="AND NB-ARC DOMAIN DISEASE RESISTANCE PROTEIN, PUTATIVE-RELATED"/>
    <property type="match status" value="1"/>
</dbReference>
<keyword evidence="5" id="KW-0611">Plant defense</keyword>
<dbReference type="KEGG" id="vra:106764739"/>
<evidence type="ECO:0000313" key="11">
    <source>
        <dbReference type="RefSeq" id="XP_014504582.1"/>
    </source>
</evidence>
<protein>
    <submittedName>
        <fullName evidence="11 12">Uncharacterized protein LOC106764739 isoform X1</fullName>
    </submittedName>
</protein>
<comment type="similarity">
    <text evidence="1">Belongs to the disease resistance NB-LRR family.</text>
</comment>
<dbReference type="Pfam" id="PF23247">
    <property type="entry name" value="LRR_RPS2"/>
    <property type="match status" value="5"/>
</dbReference>